<sequence>MLKSLQRILTRGYRGFRAHFNGANLDCGVFEEGDVIIDAKGAKHIIFNHLMKKAWKRSVHSHFHRGSFKRNGQGYRKPRQN</sequence>
<organism evidence="2 3">
    <name type="scientific">Thermococcus litoralis (strain ATCC 51850 / DSM 5473 / JCM 8560 / NS-C)</name>
    <dbReference type="NCBI Taxonomy" id="523849"/>
    <lineage>
        <taxon>Archaea</taxon>
        <taxon>Methanobacteriati</taxon>
        <taxon>Methanobacteriota</taxon>
        <taxon>Thermococci</taxon>
        <taxon>Thermococcales</taxon>
        <taxon>Thermococcaceae</taxon>
        <taxon>Thermococcus</taxon>
    </lineage>
</organism>
<gene>
    <name evidence="2" type="ORF">OCC_13086</name>
</gene>
<feature type="region of interest" description="Disordered" evidence="1">
    <location>
        <begin position="62"/>
        <end position="81"/>
    </location>
</feature>
<dbReference type="PaxDb" id="523849-OCC_13086"/>
<dbReference type="GeneID" id="16549800"/>
<dbReference type="EMBL" id="CP006670">
    <property type="protein sequence ID" value="EHR77410.1"/>
    <property type="molecule type" value="Genomic_DNA"/>
</dbReference>
<dbReference type="OrthoDB" id="101448at2157"/>
<keyword evidence="3" id="KW-1185">Reference proteome</keyword>
<reference evidence="2 3" key="1">
    <citation type="journal article" date="2012" name="J. Bacteriol.">
        <title>Genome sequence of the model hyperthermophilic archaeon Thermococcus litoralis NS-C.</title>
        <authorList>
            <person name="Gardner A.F."/>
            <person name="Kumar S."/>
            <person name="Perler F.B."/>
        </authorList>
    </citation>
    <scope>NUCLEOTIDE SEQUENCE [LARGE SCALE GENOMIC DNA]</scope>
    <source>
        <strain evidence="3">ATCC 51850 / DSM 5473 / JCM 8560 / NS-C</strain>
    </source>
</reference>
<dbReference type="RefSeq" id="WP_004070237.1">
    <property type="nucleotide sequence ID" value="NC_022084.1"/>
</dbReference>
<name>H3ZRK4_THELN</name>
<dbReference type="AlphaFoldDB" id="H3ZRK4"/>
<dbReference type="KEGG" id="tlt:OCC_13086"/>
<accession>H3ZRK4</accession>
<dbReference type="STRING" id="523849.OCC_13086"/>
<evidence type="ECO:0000313" key="2">
    <source>
        <dbReference type="EMBL" id="EHR77410.1"/>
    </source>
</evidence>
<dbReference type="Proteomes" id="UP000015502">
    <property type="component" value="Chromosome"/>
</dbReference>
<evidence type="ECO:0000256" key="1">
    <source>
        <dbReference type="SAM" id="MobiDB-lite"/>
    </source>
</evidence>
<dbReference type="HOGENOM" id="CLU_2565928_0_0_2"/>
<evidence type="ECO:0000313" key="3">
    <source>
        <dbReference type="Proteomes" id="UP000015502"/>
    </source>
</evidence>
<protein>
    <submittedName>
        <fullName evidence="2">Uncharacterized protein</fullName>
    </submittedName>
</protein>
<proteinExistence type="predicted"/>